<reference evidence="7 8" key="1">
    <citation type="submission" date="2018-07" db="EMBL/GenBank/DDBJ databases">
        <title>Genomic Encyclopedia of Type Strains, Phase III (KMG-III): the genomes of soil and plant-associated and newly described type strains.</title>
        <authorList>
            <person name="Whitman W."/>
        </authorList>
    </citation>
    <scope>NUCLEOTIDE SEQUENCE [LARGE SCALE GENOMIC DNA]</scope>
    <source>
        <strain evidence="7 8">CECT 7506</strain>
    </source>
</reference>
<keyword evidence="2 6" id="KW-0813">Transport</keyword>
<comment type="subcellular location">
    <subcellularLocation>
        <location evidence="1 6">Membrane</location>
        <topology evidence="1 6">Multi-pass membrane protein</topology>
    </subcellularLocation>
</comment>
<evidence type="ECO:0000256" key="2">
    <source>
        <dbReference type="ARBA" id="ARBA00022448"/>
    </source>
</evidence>
<evidence type="ECO:0000256" key="3">
    <source>
        <dbReference type="ARBA" id="ARBA00022692"/>
    </source>
</evidence>
<evidence type="ECO:0000313" key="7">
    <source>
        <dbReference type="EMBL" id="RCW46467.1"/>
    </source>
</evidence>
<evidence type="ECO:0000256" key="6">
    <source>
        <dbReference type="RuleBase" id="RU363058"/>
    </source>
</evidence>
<feature type="transmembrane region" description="Helical" evidence="6">
    <location>
        <begin position="7"/>
        <end position="26"/>
    </location>
</feature>
<organism evidence="7 8">
    <name type="scientific">Paenibacillus prosopidis</name>
    <dbReference type="NCBI Taxonomy" id="630520"/>
    <lineage>
        <taxon>Bacteria</taxon>
        <taxon>Bacillati</taxon>
        <taxon>Bacillota</taxon>
        <taxon>Bacilli</taxon>
        <taxon>Bacillales</taxon>
        <taxon>Paenibacillaceae</taxon>
        <taxon>Paenibacillus</taxon>
    </lineage>
</organism>
<feature type="transmembrane region" description="Helical" evidence="6">
    <location>
        <begin position="32"/>
        <end position="51"/>
    </location>
</feature>
<name>A0A368VYH7_9BACL</name>
<dbReference type="PANTHER" id="PTHR11101:SF80">
    <property type="entry name" value="PHOSPHATE TRANSPORTER"/>
    <property type="match status" value="1"/>
</dbReference>
<keyword evidence="8" id="KW-1185">Reference proteome</keyword>
<dbReference type="Proteomes" id="UP000252415">
    <property type="component" value="Unassembled WGS sequence"/>
</dbReference>
<feature type="transmembrane region" description="Helical" evidence="6">
    <location>
        <begin position="165"/>
        <end position="189"/>
    </location>
</feature>
<keyword evidence="5 6" id="KW-0472">Membrane</keyword>
<comment type="caution">
    <text evidence="7">The sequence shown here is derived from an EMBL/GenBank/DDBJ whole genome shotgun (WGS) entry which is preliminary data.</text>
</comment>
<evidence type="ECO:0000256" key="5">
    <source>
        <dbReference type="ARBA" id="ARBA00023136"/>
    </source>
</evidence>
<gene>
    <name evidence="7" type="ORF">DFP97_109110</name>
</gene>
<dbReference type="AlphaFoldDB" id="A0A368VYH7"/>
<feature type="transmembrane region" description="Helical" evidence="6">
    <location>
        <begin position="223"/>
        <end position="256"/>
    </location>
</feature>
<feature type="transmembrane region" description="Helical" evidence="6">
    <location>
        <begin position="112"/>
        <end position="129"/>
    </location>
</feature>
<feature type="transmembrane region" description="Helical" evidence="6">
    <location>
        <begin position="141"/>
        <end position="159"/>
    </location>
</feature>
<comment type="similarity">
    <text evidence="6">Belongs to the inorganic phosphate transporter (PiT) (TC 2.A.20) family.</text>
</comment>
<dbReference type="PANTHER" id="PTHR11101">
    <property type="entry name" value="PHOSPHATE TRANSPORTER"/>
    <property type="match status" value="1"/>
</dbReference>
<proteinExistence type="inferred from homology"/>
<dbReference type="EMBL" id="QPJD01000009">
    <property type="protein sequence ID" value="RCW46467.1"/>
    <property type="molecule type" value="Genomic_DNA"/>
</dbReference>
<dbReference type="GO" id="GO:0035435">
    <property type="term" value="P:phosphate ion transmembrane transport"/>
    <property type="evidence" value="ECO:0007669"/>
    <property type="project" value="TreeGrafter"/>
</dbReference>
<evidence type="ECO:0000256" key="1">
    <source>
        <dbReference type="ARBA" id="ARBA00004141"/>
    </source>
</evidence>
<evidence type="ECO:0000313" key="8">
    <source>
        <dbReference type="Proteomes" id="UP000252415"/>
    </source>
</evidence>
<evidence type="ECO:0000256" key="4">
    <source>
        <dbReference type="ARBA" id="ARBA00022989"/>
    </source>
</evidence>
<keyword evidence="6" id="KW-0592">Phosphate transport</keyword>
<dbReference type="GO" id="GO:0016020">
    <property type="term" value="C:membrane"/>
    <property type="evidence" value="ECO:0007669"/>
    <property type="project" value="UniProtKB-SubCell"/>
</dbReference>
<feature type="transmembrane region" description="Helical" evidence="6">
    <location>
        <begin position="338"/>
        <end position="359"/>
    </location>
</feature>
<sequence length="363" mass="38409">MLKLIQTSWIGVIISTLLPLPFFLFLPSGEKSVLVFLGLALVTWLAFENGGNDVSRGIAPLVASKNISIRTGLLFGTVMTVLGSVFSIYFSVKLFKLFTKGILNTDFDVTQIMVLAIIFGASLWVAVATKFSLPVSTTHSLVGSMILVGILSFGIQGVLWTNLLALVVIPLLLSPVVGFVVAWVLAVIINRFTFFKPLEKHSIWLFSGAVCFVRAVNDTPKIVGMAVLIGFAALNGLTLSQAVPFFILITLAMALGSYIKGSKVTHTLAYKVTDMKPATGLAAAVTSASLILFASKMGLPVSTTHVSTSSIIGSGFASGSNGSKGLKTVNWSVVKDIVLSWVLTLPGAGILGAIGYFILSAVF</sequence>
<keyword evidence="4 6" id="KW-1133">Transmembrane helix</keyword>
<protein>
    <recommendedName>
        <fullName evidence="6">Phosphate transporter</fullName>
    </recommendedName>
</protein>
<dbReference type="InterPro" id="IPR001204">
    <property type="entry name" value="Phos_transporter"/>
</dbReference>
<dbReference type="Pfam" id="PF01384">
    <property type="entry name" value="PHO4"/>
    <property type="match status" value="2"/>
</dbReference>
<feature type="transmembrane region" description="Helical" evidence="6">
    <location>
        <begin position="277"/>
        <end position="295"/>
    </location>
</feature>
<dbReference type="OrthoDB" id="9779554at2"/>
<dbReference type="RefSeq" id="WP_114381110.1">
    <property type="nucleotide sequence ID" value="NZ_QPJD01000009.1"/>
</dbReference>
<keyword evidence="3 6" id="KW-0812">Transmembrane</keyword>
<feature type="transmembrane region" description="Helical" evidence="6">
    <location>
        <begin position="72"/>
        <end position="92"/>
    </location>
</feature>
<dbReference type="GO" id="GO:0005315">
    <property type="term" value="F:phosphate transmembrane transporter activity"/>
    <property type="evidence" value="ECO:0007669"/>
    <property type="project" value="InterPro"/>
</dbReference>
<accession>A0A368VYH7</accession>